<dbReference type="GO" id="GO:0070300">
    <property type="term" value="F:phosphatidic acid binding"/>
    <property type="evidence" value="ECO:0007669"/>
    <property type="project" value="TreeGrafter"/>
</dbReference>
<dbReference type="InterPro" id="IPR053227">
    <property type="entry name" value="TRPL-trafficking_regulator"/>
</dbReference>
<dbReference type="Proteomes" id="UP001163046">
    <property type="component" value="Unassembled WGS sequence"/>
</dbReference>
<protein>
    <submittedName>
        <fullName evidence="1">TRPL translocation defect protein 14</fullName>
    </submittedName>
</protein>
<sequence>AWVGHPYVDVIDNCTNFNNKVRRAIDAVCNKIGIYTGDRLSPESIKRKFLISALPDVK</sequence>
<dbReference type="PANTHER" id="PTHR34932:SF1">
    <property type="entry name" value="TRPL TRANSLOCATION DEFECT PROTEIN 14"/>
    <property type="match status" value="1"/>
</dbReference>
<name>A0A9W9Z9N6_9CNID</name>
<dbReference type="GO" id="GO:0035091">
    <property type="term" value="F:phosphatidylinositol binding"/>
    <property type="evidence" value="ECO:0007669"/>
    <property type="project" value="TreeGrafter"/>
</dbReference>
<dbReference type="OrthoDB" id="6375174at2759"/>
<dbReference type="EMBL" id="MU826381">
    <property type="protein sequence ID" value="KAJ7377320.1"/>
    <property type="molecule type" value="Genomic_DNA"/>
</dbReference>
<accession>A0A9W9Z9N6</accession>
<keyword evidence="2" id="KW-1185">Reference proteome</keyword>
<dbReference type="PANTHER" id="PTHR34932">
    <property type="entry name" value="TRPL TRANSLOCATION DEFECT PROTEIN 14"/>
    <property type="match status" value="1"/>
</dbReference>
<feature type="non-terminal residue" evidence="1">
    <location>
        <position position="58"/>
    </location>
</feature>
<evidence type="ECO:0000313" key="1">
    <source>
        <dbReference type="EMBL" id="KAJ7377320.1"/>
    </source>
</evidence>
<feature type="non-terminal residue" evidence="1">
    <location>
        <position position="1"/>
    </location>
</feature>
<comment type="caution">
    <text evidence="1">The sequence shown here is derived from an EMBL/GenBank/DDBJ whole genome shotgun (WGS) entry which is preliminary data.</text>
</comment>
<reference evidence="1" key="1">
    <citation type="submission" date="2023-01" db="EMBL/GenBank/DDBJ databases">
        <title>Genome assembly of the deep-sea coral Lophelia pertusa.</title>
        <authorList>
            <person name="Herrera S."/>
            <person name="Cordes E."/>
        </authorList>
    </citation>
    <scope>NUCLEOTIDE SEQUENCE</scope>
    <source>
        <strain evidence="1">USNM1676648</strain>
        <tissue evidence="1">Polyp</tissue>
    </source>
</reference>
<dbReference type="GO" id="GO:0005525">
    <property type="term" value="F:GTP binding"/>
    <property type="evidence" value="ECO:0007669"/>
    <property type="project" value="TreeGrafter"/>
</dbReference>
<evidence type="ECO:0000313" key="2">
    <source>
        <dbReference type="Proteomes" id="UP001163046"/>
    </source>
</evidence>
<gene>
    <name evidence="1" type="primary">TTD14_1</name>
    <name evidence="1" type="ORF">OS493_030134</name>
</gene>
<dbReference type="AlphaFoldDB" id="A0A9W9Z9N6"/>
<proteinExistence type="predicted"/>
<organism evidence="1 2">
    <name type="scientific">Desmophyllum pertusum</name>
    <dbReference type="NCBI Taxonomy" id="174260"/>
    <lineage>
        <taxon>Eukaryota</taxon>
        <taxon>Metazoa</taxon>
        <taxon>Cnidaria</taxon>
        <taxon>Anthozoa</taxon>
        <taxon>Hexacorallia</taxon>
        <taxon>Scleractinia</taxon>
        <taxon>Caryophylliina</taxon>
        <taxon>Caryophylliidae</taxon>
        <taxon>Desmophyllum</taxon>
    </lineage>
</organism>